<protein>
    <submittedName>
        <fullName evidence="1">Uncharacterized protein</fullName>
    </submittedName>
</protein>
<dbReference type="EMBL" id="QGKX02001521">
    <property type="protein sequence ID" value="KAF3514061.1"/>
    <property type="molecule type" value="Genomic_DNA"/>
</dbReference>
<evidence type="ECO:0000313" key="2">
    <source>
        <dbReference type="Proteomes" id="UP000712600"/>
    </source>
</evidence>
<accession>A0A8S9PIS9</accession>
<dbReference type="Proteomes" id="UP000712600">
    <property type="component" value="Unassembled WGS sequence"/>
</dbReference>
<comment type="caution">
    <text evidence="1">The sequence shown here is derived from an EMBL/GenBank/DDBJ whole genome shotgun (WGS) entry which is preliminary data.</text>
</comment>
<sequence>MSLDQLVTPHPGGVLLKSEVLGLSNTKRTNNLIMESERTHNGRVGVGALHDCEPDSEGVVTCIVSDGEKRWRGRAKSSMRSR</sequence>
<proteinExistence type="predicted"/>
<evidence type="ECO:0000313" key="1">
    <source>
        <dbReference type="EMBL" id="KAF3514061.1"/>
    </source>
</evidence>
<dbReference type="AlphaFoldDB" id="A0A8S9PIS9"/>
<gene>
    <name evidence="1" type="ORF">F2Q69_00002978</name>
</gene>
<name>A0A8S9PIS9_BRACR</name>
<organism evidence="1 2">
    <name type="scientific">Brassica cretica</name>
    <name type="common">Mustard</name>
    <dbReference type="NCBI Taxonomy" id="69181"/>
    <lineage>
        <taxon>Eukaryota</taxon>
        <taxon>Viridiplantae</taxon>
        <taxon>Streptophyta</taxon>
        <taxon>Embryophyta</taxon>
        <taxon>Tracheophyta</taxon>
        <taxon>Spermatophyta</taxon>
        <taxon>Magnoliopsida</taxon>
        <taxon>eudicotyledons</taxon>
        <taxon>Gunneridae</taxon>
        <taxon>Pentapetalae</taxon>
        <taxon>rosids</taxon>
        <taxon>malvids</taxon>
        <taxon>Brassicales</taxon>
        <taxon>Brassicaceae</taxon>
        <taxon>Brassiceae</taxon>
        <taxon>Brassica</taxon>
    </lineage>
</organism>
<reference evidence="1" key="1">
    <citation type="submission" date="2019-12" db="EMBL/GenBank/DDBJ databases">
        <title>Genome sequencing and annotation of Brassica cretica.</title>
        <authorList>
            <person name="Studholme D.J."/>
            <person name="Sarris P."/>
        </authorList>
    </citation>
    <scope>NUCLEOTIDE SEQUENCE</scope>
    <source>
        <strain evidence="1">PFS-109/04</strain>
        <tissue evidence="1">Leaf</tissue>
    </source>
</reference>